<keyword evidence="2" id="KW-1185">Reference proteome</keyword>
<name>A0A379AKR0_ENTAG</name>
<dbReference type="AlphaFoldDB" id="A0A379AKR0"/>
<evidence type="ECO:0000313" key="1">
    <source>
        <dbReference type="EMBL" id="SUB18138.1"/>
    </source>
</evidence>
<evidence type="ECO:0000313" key="2">
    <source>
        <dbReference type="Proteomes" id="UP000254640"/>
    </source>
</evidence>
<protein>
    <submittedName>
        <fullName evidence="1">Uncharacterized protein</fullName>
    </submittedName>
</protein>
<dbReference type="EMBL" id="UGSO01000001">
    <property type="protein sequence ID" value="SUB18138.1"/>
    <property type="molecule type" value="Genomic_DNA"/>
</dbReference>
<reference evidence="1 2" key="1">
    <citation type="submission" date="2018-06" db="EMBL/GenBank/DDBJ databases">
        <authorList>
            <consortium name="Pathogen Informatics"/>
            <person name="Doyle S."/>
        </authorList>
    </citation>
    <scope>NUCLEOTIDE SEQUENCE [LARGE SCALE GENOMIC DNA]</scope>
    <source>
        <strain evidence="1 2">NCTC9381</strain>
    </source>
</reference>
<sequence length="61" mass="6868">MGGVGQGKVVCTELLLQTTLQLRHGLLFLLLTLLQRIQRLLQAGQRLLRQLFCLQMLLPGL</sequence>
<organism evidence="1 2">
    <name type="scientific">Enterobacter agglomerans</name>
    <name type="common">Erwinia herbicola</name>
    <name type="synonym">Pantoea agglomerans</name>
    <dbReference type="NCBI Taxonomy" id="549"/>
    <lineage>
        <taxon>Bacteria</taxon>
        <taxon>Pseudomonadati</taxon>
        <taxon>Pseudomonadota</taxon>
        <taxon>Gammaproteobacteria</taxon>
        <taxon>Enterobacterales</taxon>
        <taxon>Erwiniaceae</taxon>
        <taxon>Pantoea</taxon>
        <taxon>Pantoea agglomerans group</taxon>
    </lineage>
</organism>
<gene>
    <name evidence="1" type="ORF">NCTC9381_04084</name>
</gene>
<proteinExistence type="predicted"/>
<dbReference type="Proteomes" id="UP000254640">
    <property type="component" value="Unassembled WGS sequence"/>
</dbReference>
<accession>A0A379AKR0</accession>